<comment type="cofactor">
    <cofactor evidence="17 18">
        <name>heme</name>
        <dbReference type="ChEBI" id="CHEBI:30413"/>
    </cofactor>
    <text evidence="17 18">Binds 1 heme group covalently.</text>
</comment>
<evidence type="ECO:0000313" key="20">
    <source>
        <dbReference type="EMBL" id="PSJ07272.1"/>
    </source>
</evidence>
<evidence type="ECO:0000256" key="10">
    <source>
        <dbReference type="ARBA" id="ARBA00022729"/>
    </source>
</evidence>
<keyword evidence="10 17" id="KW-0732">Signal</keyword>
<dbReference type="Proteomes" id="UP000243002">
    <property type="component" value="Unassembled WGS sequence"/>
</dbReference>
<evidence type="ECO:0000256" key="7">
    <source>
        <dbReference type="ARBA" id="ARBA00022617"/>
    </source>
</evidence>
<organism evidence="20 21">
    <name type="scientific">Cyanobium usitatum str. Tous</name>
    <dbReference type="NCBI Taxonomy" id="2116684"/>
    <lineage>
        <taxon>Bacteria</taxon>
        <taxon>Bacillati</taxon>
        <taxon>Cyanobacteriota</taxon>
        <taxon>Cyanophyceae</taxon>
        <taxon>Synechococcales</taxon>
        <taxon>Prochlorococcaceae</taxon>
        <taxon>Cyanobium</taxon>
    </lineage>
</organism>
<evidence type="ECO:0000256" key="3">
    <source>
        <dbReference type="ARBA" id="ARBA00008923"/>
    </source>
</evidence>
<evidence type="ECO:0000256" key="5">
    <source>
        <dbReference type="ARBA" id="ARBA00022448"/>
    </source>
</evidence>
<dbReference type="GO" id="GO:0015979">
    <property type="term" value="P:photosynthesis"/>
    <property type="evidence" value="ECO:0007669"/>
    <property type="project" value="UniProtKB-UniRule"/>
</dbReference>
<dbReference type="InterPro" id="IPR036826">
    <property type="entry name" value="Cyt_f_lg_dom_sf"/>
</dbReference>
<evidence type="ECO:0000256" key="18">
    <source>
        <dbReference type="PIRSR" id="PIRSR602325-50"/>
    </source>
</evidence>
<dbReference type="AlphaFoldDB" id="A0A2P7N1D1"/>
<dbReference type="GO" id="GO:0020037">
    <property type="term" value="F:heme binding"/>
    <property type="evidence" value="ECO:0007669"/>
    <property type="project" value="InterPro"/>
</dbReference>
<keyword evidence="9 17" id="KW-0479">Metal-binding</keyword>
<dbReference type="SUPFAM" id="SSF103431">
    <property type="entry name" value="Cytochrome f subunit of the cytochrome b6f complex, transmembrane anchor"/>
    <property type="match status" value="1"/>
</dbReference>
<reference evidence="20 21" key="1">
    <citation type="journal article" date="2018" name="Environ. Microbiol.">
        <title>Ecological and genomic features of two widespread freshwater picocyanobacteria.</title>
        <authorList>
            <person name="Cabello-Yeves P.J."/>
            <person name="Picazo A."/>
            <person name="Camacho A."/>
            <person name="Callieri C."/>
            <person name="Rosselli R."/>
            <person name="Roda-Garcia J.J."/>
            <person name="Coutinho F.H."/>
            <person name="Rodriguez-Valera F."/>
        </authorList>
    </citation>
    <scope>NUCLEOTIDE SEQUENCE [LARGE SCALE GENOMIC DNA]</scope>
    <source>
        <strain evidence="20 21">Tous</strain>
    </source>
</reference>
<dbReference type="PRINTS" id="PR00610">
    <property type="entry name" value="CYTOCHROMEF"/>
</dbReference>
<evidence type="ECO:0000256" key="13">
    <source>
        <dbReference type="ARBA" id="ARBA00023004"/>
    </source>
</evidence>
<protein>
    <recommendedName>
        <fullName evidence="4 17">Cytochrome f</fullName>
    </recommendedName>
</protein>
<keyword evidence="7 17" id="KW-0349">Heme</keyword>
<evidence type="ECO:0000313" key="21">
    <source>
        <dbReference type="Proteomes" id="UP000243002"/>
    </source>
</evidence>
<evidence type="ECO:0000256" key="1">
    <source>
        <dbReference type="ARBA" id="ARBA00003068"/>
    </source>
</evidence>
<keyword evidence="11 17" id="KW-0249">Electron transport</keyword>
<dbReference type="GO" id="GO:0031676">
    <property type="term" value="C:plasma membrane-derived thylakoid membrane"/>
    <property type="evidence" value="ECO:0007669"/>
    <property type="project" value="UniProtKB-SubCell"/>
</dbReference>
<dbReference type="Gene3D" id="1.20.5.700">
    <property type="entry name" value="Single helix bin"/>
    <property type="match status" value="1"/>
</dbReference>
<name>A0A2P7N1D1_9CYAN</name>
<evidence type="ECO:0000256" key="8">
    <source>
        <dbReference type="ARBA" id="ARBA00022692"/>
    </source>
</evidence>
<dbReference type="GO" id="GO:0009055">
    <property type="term" value="F:electron transfer activity"/>
    <property type="evidence" value="ECO:0007669"/>
    <property type="project" value="UniProtKB-UniRule"/>
</dbReference>
<dbReference type="SUPFAM" id="SSF51246">
    <property type="entry name" value="Rudiment single hybrid motif"/>
    <property type="match status" value="1"/>
</dbReference>
<comment type="subunit">
    <text evidence="16 17">The 4 large subunits of the cytochrome b6-f complex are cytochrome b6, subunit IV (17 kDa polypeptide, PetD), cytochrome f and the Rieske protein, while the 4 small subunits are PetG, PetL, PetM and PetN. The complex functions as a dimer.</text>
</comment>
<dbReference type="Gene3D" id="2.40.50.100">
    <property type="match status" value="1"/>
</dbReference>
<comment type="subcellular location">
    <subcellularLocation>
        <location evidence="2 17">Cellular thylakoid membrane</location>
        <topology evidence="2 17">Single-pass membrane protein</topology>
    </subcellularLocation>
</comment>
<comment type="function">
    <text evidence="1 17">Component of the cytochrome b6-f complex, which mediates electron transfer between photosystem II (PSII) and photosystem I (PSI), cyclic electron flow around PSI, and state transitions.</text>
</comment>
<keyword evidence="8 17" id="KW-0812">Transmembrane</keyword>
<sequence>MRRSLSLLLGSLIGTALSLVVLLGSASPSWAYPFWAQQNYASPREATGKIVCANCHLAKKATRVEVPQAIFPDTVFKAVVEIPYDASVQQVAGDGSRTGLNVGAVVMLPDGFTLAPQDRLSEELKEETAGIYYTQYSDDQPNILLVGPISGDEHQEIVFPILSPDPATDSSIHFGKYQLHVGGNRGRGQVYPTGEKSNNGVFNAPVTGTVSAITAGDNGASLVEITAADGTTATETVPAGPTILAAVGDAVVAGSPITNDPNVGGFGQIDAEVVLQNPVRIYGLLAFFAAIALAQILLVLKKRQVEKVQAAEGLI</sequence>
<feature type="transmembrane region" description="Helical" evidence="17">
    <location>
        <begin position="281"/>
        <end position="300"/>
    </location>
</feature>
<keyword evidence="6 17" id="KW-0602">Photosynthesis</keyword>
<feature type="binding site" description="covalent" evidence="17 18">
    <location>
        <position position="55"/>
    </location>
    <ligand>
        <name>heme</name>
        <dbReference type="ChEBI" id="CHEBI:30413"/>
    </ligand>
</feature>
<accession>A0A2P7N1D1</accession>
<keyword evidence="13 17" id="KW-0408">Iron</keyword>
<dbReference type="PROSITE" id="PS51010">
    <property type="entry name" value="CYTF"/>
    <property type="match status" value="1"/>
</dbReference>
<dbReference type="EMBL" id="PXXO01000001">
    <property type="protein sequence ID" value="PSJ07272.1"/>
    <property type="molecule type" value="Genomic_DNA"/>
</dbReference>
<dbReference type="PANTHER" id="PTHR33288:SF10">
    <property type="entry name" value="CYTOCHROME F"/>
    <property type="match status" value="1"/>
</dbReference>
<evidence type="ECO:0000259" key="19">
    <source>
        <dbReference type="Pfam" id="PF16639"/>
    </source>
</evidence>
<keyword evidence="21" id="KW-1185">Reference proteome</keyword>
<evidence type="ECO:0000256" key="4">
    <source>
        <dbReference type="ARBA" id="ARBA00013528"/>
    </source>
</evidence>
<evidence type="ECO:0000256" key="6">
    <source>
        <dbReference type="ARBA" id="ARBA00022531"/>
    </source>
</evidence>
<dbReference type="GO" id="GO:0005506">
    <property type="term" value="F:iron ion binding"/>
    <property type="evidence" value="ECO:0007669"/>
    <property type="project" value="InterPro"/>
</dbReference>
<gene>
    <name evidence="17" type="primary">petA</name>
    <name evidence="20" type="ORF">C7K55_00535</name>
</gene>
<feature type="binding site" description="axial binding residue" evidence="17 18">
    <location>
        <position position="56"/>
    </location>
    <ligand>
        <name>heme</name>
        <dbReference type="ChEBI" id="CHEBI:30413"/>
    </ligand>
    <ligandPart>
        <name>Fe</name>
        <dbReference type="ChEBI" id="CHEBI:18248"/>
    </ligandPart>
</feature>
<comment type="similarity">
    <text evidence="3 17">Belongs to the cytochrome f family.</text>
</comment>
<feature type="binding site" description="axial binding residue" evidence="17 18">
    <location>
        <position position="32"/>
    </location>
    <ligand>
        <name>heme</name>
        <dbReference type="ChEBI" id="CHEBI:30413"/>
    </ligand>
    <ligandPart>
        <name>Fe</name>
        <dbReference type="ChEBI" id="CHEBI:18248"/>
    </ligandPart>
</feature>
<evidence type="ECO:0000256" key="9">
    <source>
        <dbReference type="ARBA" id="ARBA00022723"/>
    </source>
</evidence>
<evidence type="ECO:0000256" key="12">
    <source>
        <dbReference type="ARBA" id="ARBA00022989"/>
    </source>
</evidence>
<dbReference type="InterPro" id="IPR002325">
    <property type="entry name" value="Cyt_f"/>
</dbReference>
<keyword evidence="12 17" id="KW-1133">Transmembrane helix</keyword>
<dbReference type="Pfam" id="PF01333">
    <property type="entry name" value="Apocytochr_F_C"/>
    <property type="match status" value="1"/>
</dbReference>
<dbReference type="SUPFAM" id="SSF49441">
    <property type="entry name" value="Cytochrome f, large domain"/>
    <property type="match status" value="1"/>
</dbReference>
<dbReference type="FunFam" id="2.60.40.830:FF:000001">
    <property type="entry name" value="Cytochrome f"/>
    <property type="match status" value="1"/>
</dbReference>
<dbReference type="InterPro" id="IPR024058">
    <property type="entry name" value="Cyt-f_TM"/>
</dbReference>
<keyword evidence="14 17" id="KW-0793">Thylakoid</keyword>
<evidence type="ECO:0000256" key="17">
    <source>
        <dbReference type="HAMAP-Rule" id="MF_00610"/>
    </source>
</evidence>
<evidence type="ECO:0000256" key="14">
    <source>
        <dbReference type="ARBA" id="ARBA00023078"/>
    </source>
</evidence>
<keyword evidence="15 17" id="KW-0472">Membrane</keyword>
<comment type="caution">
    <text evidence="20">The sequence shown here is derived from an EMBL/GenBank/DDBJ whole genome shotgun (WGS) entry which is preliminary data.</text>
</comment>
<proteinExistence type="inferred from homology"/>
<dbReference type="HAMAP" id="MF_00610">
    <property type="entry name" value="Cytb6_f_cytF"/>
    <property type="match status" value="1"/>
</dbReference>
<evidence type="ECO:0000256" key="2">
    <source>
        <dbReference type="ARBA" id="ARBA00004376"/>
    </source>
</evidence>
<evidence type="ECO:0000256" key="16">
    <source>
        <dbReference type="ARBA" id="ARBA00025834"/>
    </source>
</evidence>
<keyword evidence="5 17" id="KW-0813">Transport</keyword>
<feature type="binding site" description="covalent" evidence="17 18">
    <location>
        <position position="52"/>
    </location>
    <ligand>
        <name>heme</name>
        <dbReference type="ChEBI" id="CHEBI:30413"/>
    </ligand>
</feature>
<evidence type="ECO:0000256" key="11">
    <source>
        <dbReference type="ARBA" id="ARBA00022982"/>
    </source>
</evidence>
<feature type="domain" description="Cytochrome f large" evidence="19">
    <location>
        <begin position="32"/>
        <end position="186"/>
    </location>
</feature>
<evidence type="ECO:0000256" key="15">
    <source>
        <dbReference type="ARBA" id="ARBA00023136"/>
    </source>
</evidence>
<dbReference type="Pfam" id="PF16639">
    <property type="entry name" value="Apocytochr_F_N"/>
    <property type="match status" value="1"/>
</dbReference>
<dbReference type="PANTHER" id="PTHR33288">
    <property type="match status" value="1"/>
</dbReference>
<dbReference type="OrthoDB" id="581091at2"/>
<dbReference type="RefSeq" id="WP_106501458.1">
    <property type="nucleotide sequence ID" value="NZ_PXXO01000001.1"/>
</dbReference>
<dbReference type="NCBIfam" id="NF002736">
    <property type="entry name" value="PRK02693.1"/>
    <property type="match status" value="1"/>
</dbReference>
<dbReference type="InterPro" id="IPR024094">
    <property type="entry name" value="Cyt_f_lg_dom"/>
</dbReference>
<dbReference type="InterPro" id="IPR011054">
    <property type="entry name" value="Rudment_hybrid_motif"/>
</dbReference>
<dbReference type="Gene3D" id="2.60.40.830">
    <property type="entry name" value="Cytochrome f large domain"/>
    <property type="match status" value="1"/>
</dbReference>